<evidence type="ECO:0000313" key="2">
    <source>
        <dbReference type="EMBL" id="KAA9042242.1"/>
    </source>
</evidence>
<feature type="compositionally biased region" description="Basic and acidic residues" evidence="1">
    <location>
        <begin position="45"/>
        <end position="56"/>
    </location>
</feature>
<dbReference type="EMBL" id="VYQF01000001">
    <property type="protein sequence ID" value="KAA9042242.1"/>
    <property type="molecule type" value="Genomic_DNA"/>
</dbReference>
<gene>
    <name evidence="2" type="ORF">FW778_02135</name>
</gene>
<accession>A0A5J5IRQ8</accession>
<dbReference type="AlphaFoldDB" id="A0A5J5IRQ8"/>
<dbReference type="Proteomes" id="UP000326903">
    <property type="component" value="Unassembled WGS sequence"/>
</dbReference>
<feature type="compositionally biased region" description="Acidic residues" evidence="1">
    <location>
        <begin position="77"/>
        <end position="103"/>
    </location>
</feature>
<evidence type="ECO:0000313" key="3">
    <source>
        <dbReference type="Proteomes" id="UP000326903"/>
    </source>
</evidence>
<reference evidence="2 3" key="1">
    <citation type="submission" date="2019-09" db="EMBL/GenBank/DDBJ databases">
        <title>Draft genome sequence of Ginsengibacter sp. BR5-29.</title>
        <authorList>
            <person name="Im W.-T."/>
        </authorList>
    </citation>
    <scope>NUCLEOTIDE SEQUENCE [LARGE SCALE GENOMIC DNA]</scope>
    <source>
        <strain evidence="2 3">BR5-29</strain>
    </source>
</reference>
<feature type="compositionally biased region" description="Basic and acidic residues" evidence="1">
    <location>
        <begin position="110"/>
        <end position="120"/>
    </location>
</feature>
<sequence length="120" mass="13065">MADETIASADEEADELFGDDINENADSNVTQTEKEDLEISANDMPSKDDTNLRKASLDNTDDDGTPLNEGSFKNDIAGDDLDVPGAEEDDEDEEIGEEDEENNDYSLGGDNHDDTPSDNF</sequence>
<protein>
    <submittedName>
        <fullName evidence="2">Uncharacterized protein</fullName>
    </submittedName>
</protein>
<keyword evidence="3" id="KW-1185">Reference proteome</keyword>
<organism evidence="2 3">
    <name type="scientific">Ginsengibacter hankyongi</name>
    <dbReference type="NCBI Taxonomy" id="2607284"/>
    <lineage>
        <taxon>Bacteria</taxon>
        <taxon>Pseudomonadati</taxon>
        <taxon>Bacteroidota</taxon>
        <taxon>Chitinophagia</taxon>
        <taxon>Chitinophagales</taxon>
        <taxon>Chitinophagaceae</taxon>
        <taxon>Ginsengibacter</taxon>
    </lineage>
</organism>
<name>A0A5J5IRQ8_9BACT</name>
<proteinExistence type="predicted"/>
<comment type="caution">
    <text evidence="2">The sequence shown here is derived from an EMBL/GenBank/DDBJ whole genome shotgun (WGS) entry which is preliminary data.</text>
</comment>
<evidence type="ECO:0000256" key="1">
    <source>
        <dbReference type="SAM" id="MobiDB-lite"/>
    </source>
</evidence>
<feature type="region of interest" description="Disordered" evidence="1">
    <location>
        <begin position="1"/>
        <end position="120"/>
    </location>
</feature>
<feature type="compositionally biased region" description="Acidic residues" evidence="1">
    <location>
        <begin position="1"/>
        <end position="23"/>
    </location>
</feature>